<evidence type="ECO:0000313" key="1">
    <source>
        <dbReference type="EMBL" id="NMP24106.1"/>
    </source>
</evidence>
<name>A0A7Y0Q4K1_9FIRM</name>
<gene>
    <name evidence="1" type="ORF">HIJ39_17375</name>
</gene>
<organism evidence="1 2">
    <name type="scientific">Sulfobacillus harzensis</name>
    <dbReference type="NCBI Taxonomy" id="2729629"/>
    <lineage>
        <taxon>Bacteria</taxon>
        <taxon>Bacillati</taxon>
        <taxon>Bacillota</taxon>
        <taxon>Clostridia</taxon>
        <taxon>Eubacteriales</taxon>
        <taxon>Clostridiales Family XVII. Incertae Sedis</taxon>
        <taxon>Sulfobacillus</taxon>
    </lineage>
</organism>
<accession>A0A7Y0Q4K1</accession>
<keyword evidence="2" id="KW-1185">Reference proteome</keyword>
<dbReference type="AlphaFoldDB" id="A0A7Y0Q4K1"/>
<evidence type="ECO:0000313" key="2">
    <source>
        <dbReference type="Proteomes" id="UP000533476"/>
    </source>
</evidence>
<reference evidence="1 2" key="1">
    <citation type="submission" date="2020-04" db="EMBL/GenBank/DDBJ databases">
        <authorList>
            <person name="Zhang R."/>
            <person name="Schippers A."/>
        </authorList>
    </citation>
    <scope>NUCLEOTIDE SEQUENCE [LARGE SCALE GENOMIC DNA]</scope>
    <source>
        <strain evidence="1 2">DSM 109850</strain>
    </source>
</reference>
<dbReference type="EMBL" id="JABBVZ010000084">
    <property type="protein sequence ID" value="NMP24106.1"/>
    <property type="molecule type" value="Genomic_DNA"/>
</dbReference>
<sequence length="67" mass="7570">MSGHHAGSPMRTSCWVVPGWVSQDAIAQWLGTLATETIPGWGVTYRFNPCTRAYETEVWLWTDEAAW</sequence>
<dbReference type="Proteomes" id="UP000533476">
    <property type="component" value="Unassembled WGS sequence"/>
</dbReference>
<protein>
    <submittedName>
        <fullName evidence="1">Uncharacterized protein</fullName>
    </submittedName>
</protein>
<dbReference type="RefSeq" id="WP_169101939.1">
    <property type="nucleotide sequence ID" value="NZ_JABBVZ010000084.1"/>
</dbReference>
<comment type="caution">
    <text evidence="1">The sequence shown here is derived from an EMBL/GenBank/DDBJ whole genome shotgun (WGS) entry which is preliminary data.</text>
</comment>
<proteinExistence type="predicted"/>